<dbReference type="CDD" id="cd05233">
    <property type="entry name" value="SDR_c"/>
    <property type="match status" value="1"/>
</dbReference>
<sequence length="240" mass="26082">MCEFAEKTVLVTGASRGLGEAIALTMLDRGAHIIACARHSEALDTLANTLGSRGTVWAEDATSEAMLERIRMSQKIDILINNLGINRPNQMVDVPDEDLDLMIDMNLRANYRITRAVLSVMPDGGNIINMTSQMGHVGAPNRTVYSMVKHGLEGLTKSLALELAPRKIRVNAIAPTFVETPMTKPMFEDADFRSYVDARIPLGELAQAEDVANAVAYLASNEARMITGHSLVVDGGWTAQ</sequence>
<name>A0A368DZR2_9PROT</name>
<comment type="caution">
    <text evidence="2">The sequence shown here is derived from an EMBL/GenBank/DDBJ whole genome shotgun (WGS) entry which is preliminary data.</text>
</comment>
<gene>
    <name evidence="2" type="ORF">DBW69_03780</name>
</gene>
<accession>A0A368DZR2</accession>
<dbReference type="Pfam" id="PF13561">
    <property type="entry name" value="adh_short_C2"/>
    <property type="match status" value="1"/>
</dbReference>
<dbReference type="InterPro" id="IPR050259">
    <property type="entry name" value="SDR"/>
</dbReference>
<dbReference type="InterPro" id="IPR036291">
    <property type="entry name" value="NAD(P)-bd_dom_sf"/>
</dbReference>
<dbReference type="FunFam" id="3.40.50.720:FF:000084">
    <property type="entry name" value="Short-chain dehydrogenase reductase"/>
    <property type="match status" value="1"/>
</dbReference>
<proteinExistence type="inferred from homology"/>
<dbReference type="InterPro" id="IPR002347">
    <property type="entry name" value="SDR_fam"/>
</dbReference>
<dbReference type="AlphaFoldDB" id="A0A368DZR2"/>
<dbReference type="Proteomes" id="UP000252132">
    <property type="component" value="Unassembled WGS sequence"/>
</dbReference>
<dbReference type="SUPFAM" id="SSF51735">
    <property type="entry name" value="NAD(P)-binding Rossmann-fold domains"/>
    <property type="match status" value="1"/>
</dbReference>
<evidence type="ECO:0000313" key="2">
    <source>
        <dbReference type="EMBL" id="RCL77329.1"/>
    </source>
</evidence>
<organism evidence="2 3">
    <name type="scientific">PS1 clade bacterium</name>
    <dbReference type="NCBI Taxonomy" id="2175152"/>
    <lineage>
        <taxon>Bacteria</taxon>
        <taxon>Pseudomonadati</taxon>
        <taxon>Pseudomonadota</taxon>
        <taxon>Alphaproteobacteria</taxon>
        <taxon>PS1 clade</taxon>
    </lineage>
</organism>
<protein>
    <submittedName>
        <fullName evidence="2">SDR family NAD(P)-dependent oxidoreductase</fullName>
    </submittedName>
</protein>
<dbReference type="PANTHER" id="PTHR42879">
    <property type="entry name" value="3-OXOACYL-(ACYL-CARRIER-PROTEIN) REDUCTASE"/>
    <property type="match status" value="1"/>
</dbReference>
<dbReference type="PRINTS" id="PR00080">
    <property type="entry name" value="SDRFAMILY"/>
</dbReference>
<evidence type="ECO:0000256" key="1">
    <source>
        <dbReference type="ARBA" id="ARBA00006484"/>
    </source>
</evidence>
<evidence type="ECO:0000313" key="3">
    <source>
        <dbReference type="Proteomes" id="UP000252132"/>
    </source>
</evidence>
<comment type="similarity">
    <text evidence="1">Belongs to the short-chain dehydrogenases/reductases (SDR) family.</text>
</comment>
<dbReference type="Gene3D" id="3.40.50.720">
    <property type="entry name" value="NAD(P)-binding Rossmann-like Domain"/>
    <property type="match status" value="1"/>
</dbReference>
<dbReference type="PANTHER" id="PTHR42879:SF2">
    <property type="entry name" value="3-OXOACYL-[ACYL-CARRIER-PROTEIN] REDUCTASE FABG"/>
    <property type="match status" value="1"/>
</dbReference>
<dbReference type="EMBL" id="QOQF01000010">
    <property type="protein sequence ID" value="RCL77329.1"/>
    <property type="molecule type" value="Genomic_DNA"/>
</dbReference>
<reference evidence="2 3" key="1">
    <citation type="journal article" date="2018" name="Microbiome">
        <title>Fine metagenomic profile of the Mediterranean stratified and mixed water columns revealed by assembly and recruitment.</title>
        <authorList>
            <person name="Haro-Moreno J.M."/>
            <person name="Lopez-Perez M."/>
            <person name="De La Torre J.R."/>
            <person name="Picazo A."/>
            <person name="Camacho A."/>
            <person name="Rodriguez-Valera F."/>
        </authorList>
    </citation>
    <scope>NUCLEOTIDE SEQUENCE [LARGE SCALE GENOMIC DNA]</scope>
    <source>
        <strain evidence="2">MED-G55</strain>
    </source>
</reference>
<dbReference type="PRINTS" id="PR00081">
    <property type="entry name" value="GDHRDH"/>
</dbReference>